<feature type="compositionally biased region" description="Acidic residues" evidence="6">
    <location>
        <begin position="27"/>
        <end position="40"/>
    </location>
</feature>
<gene>
    <name evidence="7" type="ORF">EJ06DRAFT_542166</name>
</gene>
<organism evidence="7 8">
    <name type="scientific">Trichodelitschia bisporula</name>
    <dbReference type="NCBI Taxonomy" id="703511"/>
    <lineage>
        <taxon>Eukaryota</taxon>
        <taxon>Fungi</taxon>
        <taxon>Dikarya</taxon>
        <taxon>Ascomycota</taxon>
        <taxon>Pezizomycotina</taxon>
        <taxon>Dothideomycetes</taxon>
        <taxon>Dothideomycetes incertae sedis</taxon>
        <taxon>Phaeotrichales</taxon>
        <taxon>Phaeotrichaceae</taxon>
        <taxon>Trichodelitschia</taxon>
    </lineage>
</organism>
<feature type="region of interest" description="Disordered" evidence="6">
    <location>
        <begin position="176"/>
        <end position="204"/>
    </location>
</feature>
<feature type="compositionally biased region" description="Acidic residues" evidence="6">
    <location>
        <begin position="194"/>
        <end position="204"/>
    </location>
</feature>
<dbReference type="GO" id="GO:0032040">
    <property type="term" value="C:small-subunit processome"/>
    <property type="evidence" value="ECO:0007669"/>
    <property type="project" value="TreeGrafter"/>
</dbReference>
<evidence type="ECO:0000256" key="6">
    <source>
        <dbReference type="SAM" id="MobiDB-lite"/>
    </source>
</evidence>
<keyword evidence="3" id="KW-0853">WD repeat</keyword>
<evidence type="ECO:0000256" key="5">
    <source>
        <dbReference type="ARBA" id="ARBA00023242"/>
    </source>
</evidence>
<dbReference type="PANTHER" id="PTHR18359">
    <property type="entry name" value="WD-REPEAT PROTEIN-RELATED"/>
    <property type="match status" value="1"/>
</dbReference>
<proteinExistence type="predicted"/>
<feature type="region of interest" description="Disordered" evidence="6">
    <location>
        <begin position="1"/>
        <end position="40"/>
    </location>
</feature>
<dbReference type="InterPro" id="IPR045161">
    <property type="entry name" value="Utp18"/>
</dbReference>
<dbReference type="Proteomes" id="UP000799640">
    <property type="component" value="Unassembled WGS sequence"/>
</dbReference>
<keyword evidence="8" id="KW-1185">Reference proteome</keyword>
<evidence type="ECO:0000256" key="1">
    <source>
        <dbReference type="ARBA" id="ARBA00004604"/>
    </source>
</evidence>
<dbReference type="AlphaFoldDB" id="A0A6G1I389"/>
<dbReference type="Gene3D" id="2.130.10.10">
    <property type="entry name" value="YVTN repeat-like/Quinoprotein amine dehydrogenase"/>
    <property type="match status" value="1"/>
</dbReference>
<dbReference type="OrthoDB" id="1935146at2759"/>
<dbReference type="InterPro" id="IPR036322">
    <property type="entry name" value="WD40_repeat_dom_sf"/>
</dbReference>
<evidence type="ECO:0000256" key="3">
    <source>
        <dbReference type="ARBA" id="ARBA00022574"/>
    </source>
</evidence>
<feature type="compositionally biased region" description="Basic and acidic residues" evidence="6">
    <location>
        <begin position="67"/>
        <end position="76"/>
    </location>
</feature>
<comment type="subcellular location">
    <subcellularLocation>
        <location evidence="1">Nucleus</location>
        <location evidence="1">Nucleolus</location>
    </subcellularLocation>
</comment>
<evidence type="ECO:0000256" key="2">
    <source>
        <dbReference type="ARBA" id="ARBA00022552"/>
    </source>
</evidence>
<feature type="compositionally biased region" description="Acidic residues" evidence="6">
    <location>
        <begin position="77"/>
        <end position="86"/>
    </location>
</feature>
<dbReference type="GO" id="GO:0006364">
    <property type="term" value="P:rRNA processing"/>
    <property type="evidence" value="ECO:0007669"/>
    <property type="project" value="UniProtKB-KW"/>
</dbReference>
<sequence length="584" mass="62224">MPPTRLASPPRTRADDTDTPFAGFDDTNSDSDVEMADKDDEEAALERAVFGDRAGFFSGIEDMARSTGKEMVLHEGGEEEGGEREGMEGLEDADLFMIDTAGVTVDLPSADEESDTEAAAQAAWDDSGDERVAVSLATGGARLRKLRRTEVEDVVSGREYSRRLRKQFALLHPTPAWATQSPAKKRRMSAGDDSSAEESADEADVSAMPLAKLLRDAEALSGAAPAVPGKKRKLRSEIIEIQRLRDICGNGPSAITTLQIHPTLPLLLASGPSSTMSLYHLSPQPPNPNPLLTSLHIAHTPLTSTVFHPSPADPRIFLSARRRYFHIWNLASGRVERISRLSPHPAEQRSTETLRVSPDGTYIALQGSARKGGGVINVLSASTAQWIAAARVDAAGGIADFVWWADGRGFTVLGKNGAVTEWEVESRSAVARWVDQGAVGSTTLALGGAAVHGLGGDRWVAVGSSSGVVNVYDRRALAATCAAEEGKTVHPAPLRVLDQLTTPVSHLAFSPDGQVMAMASRWKADALRLVHLPSCAVYRNWPTSKTPLGRVSAVSWGAHGGESGGSVLVVGNEQGKIRAWEVCG</sequence>
<accession>A0A6G1I389</accession>
<protein>
    <submittedName>
        <fullName evidence="7">WD40 repeat-like protein</fullName>
    </submittedName>
</protein>
<evidence type="ECO:0000313" key="8">
    <source>
        <dbReference type="Proteomes" id="UP000799640"/>
    </source>
</evidence>
<dbReference type="GO" id="GO:0034388">
    <property type="term" value="C:Pwp2p-containing subcomplex of 90S preribosome"/>
    <property type="evidence" value="ECO:0007669"/>
    <property type="project" value="TreeGrafter"/>
</dbReference>
<keyword evidence="2" id="KW-0698">rRNA processing</keyword>
<keyword evidence="5" id="KW-0539">Nucleus</keyword>
<reference evidence="7" key="1">
    <citation type="journal article" date="2020" name="Stud. Mycol.">
        <title>101 Dothideomycetes genomes: a test case for predicting lifestyles and emergence of pathogens.</title>
        <authorList>
            <person name="Haridas S."/>
            <person name="Albert R."/>
            <person name="Binder M."/>
            <person name="Bloem J."/>
            <person name="Labutti K."/>
            <person name="Salamov A."/>
            <person name="Andreopoulos B."/>
            <person name="Baker S."/>
            <person name="Barry K."/>
            <person name="Bills G."/>
            <person name="Bluhm B."/>
            <person name="Cannon C."/>
            <person name="Castanera R."/>
            <person name="Culley D."/>
            <person name="Daum C."/>
            <person name="Ezra D."/>
            <person name="Gonzalez J."/>
            <person name="Henrissat B."/>
            <person name="Kuo A."/>
            <person name="Liang C."/>
            <person name="Lipzen A."/>
            <person name="Lutzoni F."/>
            <person name="Magnuson J."/>
            <person name="Mondo S."/>
            <person name="Nolan M."/>
            <person name="Ohm R."/>
            <person name="Pangilinan J."/>
            <person name="Park H.-J."/>
            <person name="Ramirez L."/>
            <person name="Alfaro M."/>
            <person name="Sun H."/>
            <person name="Tritt A."/>
            <person name="Yoshinaga Y."/>
            <person name="Zwiers L.-H."/>
            <person name="Turgeon B."/>
            <person name="Goodwin S."/>
            <person name="Spatafora J."/>
            <person name="Crous P."/>
            <person name="Grigoriev I."/>
        </authorList>
    </citation>
    <scope>NUCLEOTIDE SEQUENCE</scope>
    <source>
        <strain evidence="7">CBS 262.69</strain>
    </source>
</reference>
<name>A0A6G1I389_9PEZI</name>
<evidence type="ECO:0000313" key="7">
    <source>
        <dbReference type="EMBL" id="KAF2402445.1"/>
    </source>
</evidence>
<dbReference type="InterPro" id="IPR015943">
    <property type="entry name" value="WD40/YVTN_repeat-like_dom_sf"/>
</dbReference>
<dbReference type="SUPFAM" id="SSF50978">
    <property type="entry name" value="WD40 repeat-like"/>
    <property type="match status" value="1"/>
</dbReference>
<evidence type="ECO:0000256" key="4">
    <source>
        <dbReference type="ARBA" id="ARBA00022737"/>
    </source>
</evidence>
<dbReference type="FunFam" id="2.130.10.10:FF:000549">
    <property type="entry name" value="Small nucleolar ribonucleoprotein complex subunit"/>
    <property type="match status" value="1"/>
</dbReference>
<feature type="region of interest" description="Disordered" evidence="6">
    <location>
        <begin position="67"/>
        <end position="86"/>
    </location>
</feature>
<keyword evidence="4" id="KW-0677">Repeat</keyword>
<dbReference type="EMBL" id="ML996691">
    <property type="protein sequence ID" value="KAF2402445.1"/>
    <property type="molecule type" value="Genomic_DNA"/>
</dbReference>
<dbReference type="PANTHER" id="PTHR18359:SF0">
    <property type="entry name" value="U3 SMALL NUCLEOLAR RNA-ASSOCIATED PROTEIN 18 HOMOLOG"/>
    <property type="match status" value="1"/>
</dbReference>